<evidence type="ECO:0000256" key="4">
    <source>
        <dbReference type="PIRSR" id="PIRSR006278-1"/>
    </source>
</evidence>
<dbReference type="InterPro" id="IPR005966">
    <property type="entry name" value="D-Cys_desShydrase"/>
</dbReference>
<evidence type="ECO:0000256" key="3">
    <source>
        <dbReference type="ARBA" id="ARBA00022898"/>
    </source>
</evidence>
<evidence type="ECO:0000256" key="1">
    <source>
        <dbReference type="ARBA" id="ARBA00001933"/>
    </source>
</evidence>
<dbReference type="AlphaFoldDB" id="A0A5C8PDF5"/>
<dbReference type="EMBL" id="VDUZ01000042">
    <property type="protein sequence ID" value="TXL71552.1"/>
    <property type="molecule type" value="Genomic_DNA"/>
</dbReference>
<dbReference type="RefSeq" id="WP_147850622.1">
    <property type="nucleotide sequence ID" value="NZ_VDUZ01000042.1"/>
</dbReference>
<evidence type="ECO:0000313" key="8">
    <source>
        <dbReference type="Proteomes" id="UP000321638"/>
    </source>
</evidence>
<dbReference type="InterPro" id="IPR027278">
    <property type="entry name" value="ACCD_DCysDesulf"/>
</dbReference>
<evidence type="ECO:0000259" key="6">
    <source>
        <dbReference type="Pfam" id="PF00291"/>
    </source>
</evidence>
<dbReference type="InterPro" id="IPR036052">
    <property type="entry name" value="TrpB-like_PALP_sf"/>
</dbReference>
<dbReference type="SUPFAM" id="SSF53686">
    <property type="entry name" value="Tryptophan synthase beta subunit-like PLP-dependent enzymes"/>
    <property type="match status" value="1"/>
</dbReference>
<dbReference type="PIRSF" id="PIRSF006278">
    <property type="entry name" value="ACCD_DCysDesulf"/>
    <property type="match status" value="1"/>
</dbReference>
<dbReference type="Proteomes" id="UP000321638">
    <property type="component" value="Unassembled WGS sequence"/>
</dbReference>
<evidence type="ECO:0000313" key="7">
    <source>
        <dbReference type="EMBL" id="TXL71552.1"/>
    </source>
</evidence>
<proteinExistence type="inferred from homology"/>
<dbReference type="NCBIfam" id="TIGR01275">
    <property type="entry name" value="ACC_deam_rel"/>
    <property type="match status" value="1"/>
</dbReference>
<feature type="active site" description="Nucleophile" evidence="4">
    <location>
        <position position="82"/>
    </location>
</feature>
<gene>
    <name evidence="7" type="ORF">FHP25_29695</name>
</gene>
<protein>
    <submittedName>
        <fullName evidence="7">D-cysteine desulfhydrase family protein</fullName>
    </submittedName>
</protein>
<dbReference type="PANTHER" id="PTHR43780:SF2">
    <property type="entry name" value="1-AMINOCYCLOPROPANE-1-CARBOXYLATE DEAMINASE-RELATED"/>
    <property type="match status" value="1"/>
</dbReference>
<dbReference type="GO" id="GO:0019148">
    <property type="term" value="F:D-cysteine desulfhydrase activity"/>
    <property type="evidence" value="ECO:0007669"/>
    <property type="project" value="TreeGrafter"/>
</dbReference>
<dbReference type="PANTHER" id="PTHR43780">
    <property type="entry name" value="1-AMINOCYCLOPROPANE-1-CARBOXYLATE DEAMINASE-RELATED"/>
    <property type="match status" value="1"/>
</dbReference>
<comment type="similarity">
    <text evidence="2">Belongs to the ACC deaminase/D-cysteine desulfhydrase family.</text>
</comment>
<dbReference type="Gene3D" id="3.40.50.1100">
    <property type="match status" value="2"/>
</dbReference>
<feature type="modified residue" description="N6-(pyridoxal phosphate)lysine" evidence="5">
    <location>
        <position position="55"/>
    </location>
</feature>
<comment type="cofactor">
    <cofactor evidence="1">
        <name>pyridoxal 5'-phosphate</name>
        <dbReference type="ChEBI" id="CHEBI:597326"/>
    </cofactor>
</comment>
<keyword evidence="3 5" id="KW-0663">Pyridoxal phosphate</keyword>
<dbReference type="InterPro" id="IPR001926">
    <property type="entry name" value="TrpB-like_PALP"/>
</dbReference>
<dbReference type="OrthoDB" id="9801249at2"/>
<sequence length="338" mass="35437">MTALLDTLSALPRVRLAHLPTPVEPLDRLRAHLGAAPRLWIKRDDCTGLGFGGNKVRKLELLLAEALAQGADAVVTGGVVQSNHIRQTAAAAAKLGLECHLAVMTGRVPHVDPDYDETGNILLDRLFGASCVMLDWRADRNAVIGGLIDELKARGRTPYMVPYGGSNALGAAGFVLAVVELLAQARTLGVRFSHVVHASGSAGTQAGLAVGLAALAPDTELIGLDIDAEPERVRRDVERVAHDTAALLGAADALRGRPITVVPGYAGDGYGLPTAGMIEAVRLGARLEGLVLDPVYSGKGFAGIIDLVRQGRFGADDNVVFWHTGGAPALFAYRSLFG</sequence>
<evidence type="ECO:0000256" key="5">
    <source>
        <dbReference type="PIRSR" id="PIRSR006278-2"/>
    </source>
</evidence>
<reference evidence="7 8" key="1">
    <citation type="submission" date="2019-06" db="EMBL/GenBank/DDBJ databases">
        <title>New taxonomy in bacterial strain CC-CFT640, isolated from vineyard.</title>
        <authorList>
            <person name="Lin S.-Y."/>
            <person name="Tsai C.-F."/>
            <person name="Young C.-C."/>
        </authorList>
    </citation>
    <scope>NUCLEOTIDE SEQUENCE [LARGE SCALE GENOMIC DNA]</scope>
    <source>
        <strain evidence="7 8">CC-CFT640</strain>
    </source>
</reference>
<name>A0A5C8PDF5_9HYPH</name>
<feature type="domain" description="Tryptophan synthase beta chain-like PALP" evidence="6">
    <location>
        <begin position="15"/>
        <end position="325"/>
    </location>
</feature>
<keyword evidence="8" id="KW-1185">Reference proteome</keyword>
<organism evidence="7 8">
    <name type="scientific">Vineibacter terrae</name>
    <dbReference type="NCBI Taxonomy" id="2586908"/>
    <lineage>
        <taxon>Bacteria</taxon>
        <taxon>Pseudomonadati</taxon>
        <taxon>Pseudomonadota</taxon>
        <taxon>Alphaproteobacteria</taxon>
        <taxon>Hyphomicrobiales</taxon>
        <taxon>Vineibacter</taxon>
    </lineage>
</organism>
<comment type="caution">
    <text evidence="7">The sequence shown here is derived from an EMBL/GenBank/DDBJ whole genome shotgun (WGS) entry which is preliminary data.</text>
</comment>
<evidence type="ECO:0000256" key="2">
    <source>
        <dbReference type="ARBA" id="ARBA00008639"/>
    </source>
</evidence>
<accession>A0A5C8PDF5</accession>
<dbReference type="Pfam" id="PF00291">
    <property type="entry name" value="PALP"/>
    <property type="match status" value="1"/>
</dbReference>